<dbReference type="Gene3D" id="3.30.2310.20">
    <property type="entry name" value="RelE-like"/>
    <property type="match status" value="1"/>
</dbReference>
<dbReference type="EMBL" id="JACJQY010000028">
    <property type="protein sequence ID" value="MBD2318380.1"/>
    <property type="molecule type" value="Genomic_DNA"/>
</dbReference>
<gene>
    <name evidence="8" type="ORF">H6G05_16185</name>
</gene>
<organism evidence="8 9">
    <name type="scientific">Phormidium tenue FACHB-1050</name>
    <dbReference type="NCBI Taxonomy" id="2692857"/>
    <lineage>
        <taxon>Bacteria</taxon>
        <taxon>Bacillati</taxon>
        <taxon>Cyanobacteriota</taxon>
        <taxon>Cyanophyceae</taxon>
        <taxon>Oscillatoriophycideae</taxon>
        <taxon>Oscillatoriales</taxon>
        <taxon>Oscillatoriaceae</taxon>
        <taxon>Phormidium</taxon>
    </lineage>
</organism>
<evidence type="ECO:0000256" key="2">
    <source>
        <dbReference type="ARBA" id="ARBA00022649"/>
    </source>
</evidence>
<evidence type="ECO:0000313" key="8">
    <source>
        <dbReference type="EMBL" id="MBD2318380.1"/>
    </source>
</evidence>
<evidence type="ECO:0000313" key="9">
    <source>
        <dbReference type="Proteomes" id="UP000618445"/>
    </source>
</evidence>
<dbReference type="Pfam" id="PF06769">
    <property type="entry name" value="YoeB_toxin"/>
    <property type="match status" value="1"/>
</dbReference>
<evidence type="ECO:0000256" key="3">
    <source>
        <dbReference type="ARBA" id="ARBA00022722"/>
    </source>
</evidence>
<keyword evidence="4" id="KW-0255">Endonuclease</keyword>
<keyword evidence="2" id="KW-1277">Toxin-antitoxin system</keyword>
<accession>A0ABR8CEL7</accession>
<evidence type="ECO:0000256" key="4">
    <source>
        <dbReference type="ARBA" id="ARBA00022759"/>
    </source>
</evidence>
<comment type="caution">
    <text evidence="8">The sequence shown here is derived from an EMBL/GenBank/DDBJ whole genome shotgun (WGS) entry which is preliminary data.</text>
</comment>
<comment type="similarity">
    <text evidence="1">Belongs to the YoeB family.</text>
</comment>
<reference evidence="8 9" key="1">
    <citation type="journal article" date="2020" name="ISME J.">
        <title>Comparative genomics reveals insights into cyanobacterial evolution and habitat adaptation.</title>
        <authorList>
            <person name="Chen M.Y."/>
            <person name="Teng W.K."/>
            <person name="Zhao L."/>
            <person name="Hu C.X."/>
            <person name="Zhou Y.K."/>
            <person name="Han B.P."/>
            <person name="Song L.R."/>
            <person name="Shu W.S."/>
        </authorList>
    </citation>
    <scope>NUCLEOTIDE SEQUENCE [LARGE SCALE GENOMIC DNA]</scope>
    <source>
        <strain evidence="8 9">FACHB-1050</strain>
    </source>
</reference>
<keyword evidence="5" id="KW-0378">Hydrolase</keyword>
<sequence length="93" mass="11104">MSKSNSPLNRESIFDQDFRTDLTHWISVDRKVALRVMDLVDAVMRDPFNGIGKPEPLKYLGSGIWSRRITQEHRLVYLVEQNYIKFLQCRYHY</sequence>
<proteinExistence type="inferred from homology"/>
<evidence type="ECO:0000256" key="6">
    <source>
        <dbReference type="ARBA" id="ARBA00030388"/>
    </source>
</evidence>
<name>A0ABR8CEL7_9CYAN</name>
<dbReference type="InterPro" id="IPR035093">
    <property type="entry name" value="RelE/ParE_toxin_dom_sf"/>
</dbReference>
<keyword evidence="3" id="KW-0540">Nuclease</keyword>
<protein>
    <recommendedName>
        <fullName evidence="7">Endoribonuclease YoeB</fullName>
    </recommendedName>
    <alternativeName>
        <fullName evidence="6">Putative mRNA interferase YoeB</fullName>
    </alternativeName>
</protein>
<keyword evidence="9" id="KW-1185">Reference proteome</keyword>
<evidence type="ECO:0000256" key="5">
    <source>
        <dbReference type="ARBA" id="ARBA00022801"/>
    </source>
</evidence>
<dbReference type="PANTHER" id="PTHR38039:SF1">
    <property type="entry name" value="TOXIN YOEB"/>
    <property type="match status" value="1"/>
</dbReference>
<dbReference type="PANTHER" id="PTHR38039">
    <property type="entry name" value="TOXIN YOEB"/>
    <property type="match status" value="1"/>
</dbReference>
<dbReference type="NCBIfam" id="TIGR02116">
    <property type="entry name" value="toxin_Txe_YoeB"/>
    <property type="match status" value="1"/>
</dbReference>
<dbReference type="Proteomes" id="UP000618445">
    <property type="component" value="Unassembled WGS sequence"/>
</dbReference>
<evidence type="ECO:0000256" key="7">
    <source>
        <dbReference type="ARBA" id="ARBA00050056"/>
    </source>
</evidence>
<evidence type="ECO:0000256" key="1">
    <source>
        <dbReference type="ARBA" id="ARBA00008172"/>
    </source>
</evidence>
<dbReference type="InterPro" id="IPR009614">
    <property type="entry name" value="YoeB_toxin"/>
</dbReference>
<dbReference type="SUPFAM" id="SSF143011">
    <property type="entry name" value="RelE-like"/>
    <property type="match status" value="1"/>
</dbReference>